<dbReference type="SUPFAM" id="SSF55961">
    <property type="entry name" value="Bet v1-like"/>
    <property type="match status" value="1"/>
</dbReference>
<dbReference type="Pfam" id="PF10604">
    <property type="entry name" value="Polyketide_cyc2"/>
    <property type="match status" value="1"/>
</dbReference>
<evidence type="ECO:0000313" key="1">
    <source>
        <dbReference type="EMBL" id="TWD17316.1"/>
    </source>
</evidence>
<dbReference type="RefSeq" id="WP_144855857.1">
    <property type="nucleotide sequence ID" value="NZ_BAAAYT010000002.1"/>
</dbReference>
<dbReference type="CDD" id="cd07812">
    <property type="entry name" value="SRPBCC"/>
    <property type="match status" value="1"/>
</dbReference>
<organism evidence="1 2">
    <name type="scientific">Marihabitans asiaticum</name>
    <dbReference type="NCBI Taxonomy" id="415218"/>
    <lineage>
        <taxon>Bacteria</taxon>
        <taxon>Bacillati</taxon>
        <taxon>Actinomycetota</taxon>
        <taxon>Actinomycetes</taxon>
        <taxon>Micrococcales</taxon>
        <taxon>Intrasporangiaceae</taxon>
        <taxon>Marihabitans</taxon>
    </lineage>
</organism>
<dbReference type="OrthoDB" id="4823586at2"/>
<dbReference type="EMBL" id="VIUW01000001">
    <property type="protein sequence ID" value="TWD17316.1"/>
    <property type="molecule type" value="Genomic_DNA"/>
</dbReference>
<comment type="caution">
    <text evidence="1">The sequence shown here is derived from an EMBL/GenBank/DDBJ whole genome shotgun (WGS) entry which is preliminary data.</text>
</comment>
<dbReference type="AlphaFoldDB" id="A0A560WIC1"/>
<protein>
    <submittedName>
        <fullName evidence="1">Polyketide cyclase/dehydrase/lipid transport protein</fullName>
    </submittedName>
</protein>
<reference evidence="1 2" key="1">
    <citation type="submission" date="2019-06" db="EMBL/GenBank/DDBJ databases">
        <title>Sequencing the genomes of 1000 actinobacteria strains.</title>
        <authorList>
            <person name="Klenk H.-P."/>
        </authorList>
    </citation>
    <scope>NUCLEOTIDE SEQUENCE [LARGE SCALE GENOMIC DNA]</scope>
    <source>
        <strain evidence="1 2">DSM 18935</strain>
    </source>
</reference>
<dbReference type="InterPro" id="IPR019587">
    <property type="entry name" value="Polyketide_cyclase/dehydratase"/>
</dbReference>
<dbReference type="InterPro" id="IPR023393">
    <property type="entry name" value="START-like_dom_sf"/>
</dbReference>
<name>A0A560WIC1_9MICO</name>
<keyword evidence="2" id="KW-1185">Reference proteome</keyword>
<evidence type="ECO:0000313" key="2">
    <source>
        <dbReference type="Proteomes" id="UP000315628"/>
    </source>
</evidence>
<dbReference type="Proteomes" id="UP000315628">
    <property type="component" value="Unassembled WGS sequence"/>
</dbReference>
<accession>A0A560WIC1</accession>
<dbReference type="Gene3D" id="3.30.530.20">
    <property type="match status" value="1"/>
</dbReference>
<sequence length="154" mass="16407">MSAVTVRRRVAAPPEEVWERVTEVRRHGDHVPLTAITQDEDLRLGSIFVARTAVGPLGFDDPMVVSGWEPPPSTPARMRMVKTGALLAGWASIEVVPVAGGAEVAWTEEIVPTPSGLRPLARLVDPIARRATAALLARVLDGVLTGLPPVDGRA</sequence>
<proteinExistence type="predicted"/>
<gene>
    <name evidence="1" type="ORF">FB557_0883</name>
</gene>